<reference evidence="1" key="1">
    <citation type="submission" date="2021-03" db="EMBL/GenBank/DDBJ databases">
        <title>Antimicrobial resistance genes in bacteria isolated from Japanese honey, and their potential for conferring macrolide and lincosamide resistance in the American foulbrood pathogen Paenibacillus larvae.</title>
        <authorList>
            <person name="Okamoto M."/>
            <person name="Kumagai M."/>
            <person name="Kanamori H."/>
            <person name="Takamatsu D."/>
        </authorList>
    </citation>
    <scope>NUCLEOTIDE SEQUENCE</scope>
    <source>
        <strain evidence="1">J2TS6</strain>
    </source>
</reference>
<gene>
    <name evidence="1" type="ORF">J2TS6_37120</name>
</gene>
<dbReference type="EMBL" id="BORQ01000004">
    <property type="protein sequence ID" value="GIO32571.1"/>
    <property type="molecule type" value="Genomic_DNA"/>
</dbReference>
<name>A0A919XGT5_9BACL</name>
<proteinExistence type="predicted"/>
<evidence type="ECO:0000313" key="1">
    <source>
        <dbReference type="EMBL" id="GIO32571.1"/>
    </source>
</evidence>
<sequence>MSHATDSAFNKPGNIIAAGAVQITKVGVDILQADMPDQEQKQYRRADRLWREFTIYG</sequence>
<dbReference type="AlphaFoldDB" id="A0A919XGT5"/>
<organism evidence="1 2">
    <name type="scientific">Paenibacillus albilobatus</name>
    <dbReference type="NCBI Taxonomy" id="2716884"/>
    <lineage>
        <taxon>Bacteria</taxon>
        <taxon>Bacillati</taxon>
        <taxon>Bacillota</taxon>
        <taxon>Bacilli</taxon>
        <taxon>Bacillales</taxon>
        <taxon>Paenibacillaceae</taxon>
        <taxon>Paenibacillus</taxon>
    </lineage>
</organism>
<evidence type="ECO:0000313" key="2">
    <source>
        <dbReference type="Proteomes" id="UP000679779"/>
    </source>
</evidence>
<accession>A0A919XGT5</accession>
<comment type="caution">
    <text evidence="1">The sequence shown here is derived from an EMBL/GenBank/DDBJ whole genome shotgun (WGS) entry which is preliminary data.</text>
</comment>
<keyword evidence="2" id="KW-1185">Reference proteome</keyword>
<dbReference type="Proteomes" id="UP000679779">
    <property type="component" value="Unassembled WGS sequence"/>
</dbReference>
<protein>
    <submittedName>
        <fullName evidence="1">Uncharacterized protein</fullName>
    </submittedName>
</protein>